<dbReference type="SUPFAM" id="SSF88946">
    <property type="entry name" value="Sigma2 domain of RNA polymerase sigma factors"/>
    <property type="match status" value="1"/>
</dbReference>
<evidence type="ECO:0008006" key="9">
    <source>
        <dbReference type="Google" id="ProtNLM"/>
    </source>
</evidence>
<dbReference type="InterPro" id="IPR013325">
    <property type="entry name" value="RNA_pol_sigma_r2"/>
</dbReference>
<keyword evidence="2" id="KW-0805">Transcription regulation</keyword>
<protein>
    <recommendedName>
        <fullName evidence="9">RNA polymerase sigma factor</fullName>
    </recommendedName>
</protein>
<evidence type="ECO:0000256" key="1">
    <source>
        <dbReference type="ARBA" id="ARBA00010641"/>
    </source>
</evidence>
<evidence type="ECO:0000259" key="6">
    <source>
        <dbReference type="Pfam" id="PF08281"/>
    </source>
</evidence>
<comment type="similarity">
    <text evidence="1">Belongs to the sigma-70 factor family. ECF subfamily.</text>
</comment>
<dbReference type="Gene3D" id="1.10.1740.10">
    <property type="match status" value="1"/>
</dbReference>
<feature type="domain" description="RNA polymerase sigma factor 70 region 4 type 2" evidence="6">
    <location>
        <begin position="175"/>
        <end position="225"/>
    </location>
</feature>
<feature type="domain" description="RNA polymerase sigma-70 region 2" evidence="5">
    <location>
        <begin position="76"/>
        <end position="138"/>
    </location>
</feature>
<dbReference type="InterPro" id="IPR039425">
    <property type="entry name" value="RNA_pol_sigma-70-like"/>
</dbReference>
<dbReference type="GO" id="GO:0006352">
    <property type="term" value="P:DNA-templated transcription initiation"/>
    <property type="evidence" value="ECO:0007669"/>
    <property type="project" value="InterPro"/>
</dbReference>
<keyword evidence="4" id="KW-0804">Transcription</keyword>
<comment type="caution">
    <text evidence="7">The sequence shown here is derived from an EMBL/GenBank/DDBJ whole genome shotgun (WGS) entry which is preliminary data.</text>
</comment>
<keyword evidence="3" id="KW-0731">Sigma factor</keyword>
<evidence type="ECO:0000256" key="4">
    <source>
        <dbReference type="ARBA" id="ARBA00023163"/>
    </source>
</evidence>
<dbReference type="SUPFAM" id="SSF88659">
    <property type="entry name" value="Sigma3 and sigma4 domains of RNA polymerase sigma factors"/>
    <property type="match status" value="1"/>
</dbReference>
<accession>A0A8J3X531</accession>
<dbReference type="Pfam" id="PF08281">
    <property type="entry name" value="Sigma70_r4_2"/>
    <property type="match status" value="1"/>
</dbReference>
<dbReference type="PANTHER" id="PTHR43133:SF25">
    <property type="entry name" value="RNA POLYMERASE SIGMA FACTOR RFAY-RELATED"/>
    <property type="match status" value="1"/>
</dbReference>
<evidence type="ECO:0000313" key="7">
    <source>
        <dbReference type="EMBL" id="GII28312.1"/>
    </source>
</evidence>
<dbReference type="PANTHER" id="PTHR43133">
    <property type="entry name" value="RNA POLYMERASE ECF-TYPE SIGMA FACTO"/>
    <property type="match status" value="1"/>
</dbReference>
<gene>
    <name evidence="7" type="ORF">Pmi06nite_17540</name>
</gene>
<dbReference type="InterPro" id="IPR014284">
    <property type="entry name" value="RNA_pol_sigma-70_dom"/>
</dbReference>
<evidence type="ECO:0000259" key="5">
    <source>
        <dbReference type="Pfam" id="PF04542"/>
    </source>
</evidence>
<dbReference type="GO" id="GO:0016987">
    <property type="term" value="F:sigma factor activity"/>
    <property type="evidence" value="ECO:0007669"/>
    <property type="project" value="UniProtKB-KW"/>
</dbReference>
<evidence type="ECO:0000256" key="2">
    <source>
        <dbReference type="ARBA" id="ARBA00023015"/>
    </source>
</evidence>
<name>A0A8J3X531_9ACTN</name>
<reference evidence="7 8" key="1">
    <citation type="submission" date="2021-01" db="EMBL/GenBank/DDBJ databases">
        <title>Whole genome shotgun sequence of Planotetraspora mira NBRC 15435.</title>
        <authorList>
            <person name="Komaki H."/>
            <person name="Tamura T."/>
        </authorList>
    </citation>
    <scope>NUCLEOTIDE SEQUENCE [LARGE SCALE GENOMIC DNA]</scope>
    <source>
        <strain evidence="7 8">NBRC 15435</strain>
    </source>
</reference>
<dbReference type="Proteomes" id="UP000650628">
    <property type="component" value="Unassembled WGS sequence"/>
</dbReference>
<dbReference type="CDD" id="cd06171">
    <property type="entry name" value="Sigma70_r4"/>
    <property type="match status" value="1"/>
</dbReference>
<proteinExistence type="inferred from homology"/>
<dbReference type="GO" id="GO:0003677">
    <property type="term" value="F:DNA binding"/>
    <property type="evidence" value="ECO:0007669"/>
    <property type="project" value="InterPro"/>
</dbReference>
<sequence>MLVASTTDADVPVLSRTTPTMSVKADAGIGLYTLTAFTRGEATDDREAFVTAPPWPDESTEIRLSHDEPERFAAIFDAHFTEIHRYVASRLGPSVAEDVVSDTFLTAFRNRSRYDASRGGVRPWLYGIATNLISRQRRVELRALRAMGRQGPEPHAEGPENRVVTDVTAQRLQPALAAAIASLNDGDRDVLLLVALAELSHEEVAASLGIPYGTVGSRLNRARKKVRAVLGDSNPMNDLTDFSRKKDQHG</sequence>
<evidence type="ECO:0000256" key="3">
    <source>
        <dbReference type="ARBA" id="ARBA00023082"/>
    </source>
</evidence>
<dbReference type="EMBL" id="BOOO01000008">
    <property type="protein sequence ID" value="GII28312.1"/>
    <property type="molecule type" value="Genomic_DNA"/>
</dbReference>
<dbReference type="InterPro" id="IPR036388">
    <property type="entry name" value="WH-like_DNA-bd_sf"/>
</dbReference>
<dbReference type="Gene3D" id="1.10.10.10">
    <property type="entry name" value="Winged helix-like DNA-binding domain superfamily/Winged helix DNA-binding domain"/>
    <property type="match status" value="1"/>
</dbReference>
<keyword evidence="8" id="KW-1185">Reference proteome</keyword>
<dbReference type="NCBIfam" id="TIGR02937">
    <property type="entry name" value="sigma70-ECF"/>
    <property type="match status" value="1"/>
</dbReference>
<dbReference type="InterPro" id="IPR007627">
    <property type="entry name" value="RNA_pol_sigma70_r2"/>
</dbReference>
<organism evidence="7 8">
    <name type="scientific">Planotetraspora mira</name>
    <dbReference type="NCBI Taxonomy" id="58121"/>
    <lineage>
        <taxon>Bacteria</taxon>
        <taxon>Bacillati</taxon>
        <taxon>Actinomycetota</taxon>
        <taxon>Actinomycetes</taxon>
        <taxon>Streptosporangiales</taxon>
        <taxon>Streptosporangiaceae</taxon>
        <taxon>Planotetraspora</taxon>
    </lineage>
</organism>
<dbReference type="AlphaFoldDB" id="A0A8J3X531"/>
<dbReference type="InterPro" id="IPR013249">
    <property type="entry name" value="RNA_pol_sigma70_r4_t2"/>
</dbReference>
<dbReference type="Pfam" id="PF04542">
    <property type="entry name" value="Sigma70_r2"/>
    <property type="match status" value="1"/>
</dbReference>
<dbReference type="InterPro" id="IPR013324">
    <property type="entry name" value="RNA_pol_sigma_r3/r4-like"/>
</dbReference>
<evidence type="ECO:0000313" key="8">
    <source>
        <dbReference type="Proteomes" id="UP000650628"/>
    </source>
</evidence>